<reference evidence="3" key="1">
    <citation type="submission" date="2017-02" db="UniProtKB">
        <authorList>
            <consortium name="WormBaseParasite"/>
        </authorList>
    </citation>
    <scope>IDENTIFICATION</scope>
</reference>
<protein>
    <submittedName>
        <fullName evidence="3">Protein kinase domain-containing protein</fullName>
    </submittedName>
</protein>
<name>A0A0M3HLW9_ASCLU</name>
<sequence length="102" mass="12144">MHLLRWKFLQGDELFIDFLKRCLEWDPDARLTPQQALKHPWLRRRLPRPPESTANLICMDASVDSPLNGSLIFICIYSYLSIFICLYFYQHSFLSVFVFTTK</sequence>
<keyword evidence="1" id="KW-0472">Membrane</keyword>
<dbReference type="InterPro" id="IPR011009">
    <property type="entry name" value="Kinase-like_dom_sf"/>
</dbReference>
<proteinExistence type="predicted"/>
<accession>A0A0M3HLW9</accession>
<dbReference type="SUPFAM" id="SSF56112">
    <property type="entry name" value="Protein kinase-like (PK-like)"/>
    <property type="match status" value="1"/>
</dbReference>
<keyword evidence="1" id="KW-0812">Transmembrane</keyword>
<dbReference type="Gene3D" id="1.10.510.10">
    <property type="entry name" value="Transferase(Phosphotransferase) domain 1"/>
    <property type="match status" value="1"/>
</dbReference>
<keyword evidence="2" id="KW-1185">Reference proteome</keyword>
<dbReference type="WBParaSite" id="ALUE_0000251401-mRNA-1">
    <property type="protein sequence ID" value="ALUE_0000251401-mRNA-1"/>
    <property type="gene ID" value="ALUE_0000251401"/>
</dbReference>
<evidence type="ECO:0000313" key="2">
    <source>
        <dbReference type="Proteomes" id="UP000036681"/>
    </source>
</evidence>
<evidence type="ECO:0000256" key="1">
    <source>
        <dbReference type="SAM" id="Phobius"/>
    </source>
</evidence>
<dbReference type="Proteomes" id="UP000036681">
    <property type="component" value="Unplaced"/>
</dbReference>
<feature type="transmembrane region" description="Helical" evidence="1">
    <location>
        <begin position="69"/>
        <end position="89"/>
    </location>
</feature>
<dbReference type="AlphaFoldDB" id="A0A0M3HLW9"/>
<evidence type="ECO:0000313" key="3">
    <source>
        <dbReference type="WBParaSite" id="ALUE_0000251401-mRNA-1"/>
    </source>
</evidence>
<organism evidence="2 3">
    <name type="scientific">Ascaris lumbricoides</name>
    <name type="common">Giant roundworm</name>
    <dbReference type="NCBI Taxonomy" id="6252"/>
    <lineage>
        <taxon>Eukaryota</taxon>
        <taxon>Metazoa</taxon>
        <taxon>Ecdysozoa</taxon>
        <taxon>Nematoda</taxon>
        <taxon>Chromadorea</taxon>
        <taxon>Rhabditida</taxon>
        <taxon>Spirurina</taxon>
        <taxon>Ascaridomorpha</taxon>
        <taxon>Ascaridoidea</taxon>
        <taxon>Ascarididae</taxon>
        <taxon>Ascaris</taxon>
    </lineage>
</organism>
<keyword evidence="1" id="KW-1133">Transmembrane helix</keyword>